<dbReference type="SUPFAM" id="SSF51395">
    <property type="entry name" value="FMN-linked oxidoreductases"/>
    <property type="match status" value="1"/>
</dbReference>
<protein>
    <submittedName>
        <fullName evidence="7">NADPH dehydrogenase</fullName>
    </submittedName>
</protein>
<reference evidence="8" key="1">
    <citation type="submission" date="2015-06" db="EMBL/GenBank/DDBJ databases">
        <authorList>
            <person name="Urmite Genomes"/>
        </authorList>
    </citation>
    <scope>NUCLEOTIDE SEQUENCE [LARGE SCALE GENOMIC DNA]</scope>
    <source>
        <strain evidence="8">CSUR P1867</strain>
    </source>
</reference>
<evidence type="ECO:0000256" key="2">
    <source>
        <dbReference type="ARBA" id="ARBA00022630"/>
    </source>
</evidence>
<dbReference type="InterPro" id="IPR044152">
    <property type="entry name" value="YqjM-like"/>
</dbReference>
<gene>
    <name evidence="7" type="primary">namA</name>
    <name evidence="7" type="ORF">BN1804_00921</name>
</gene>
<evidence type="ECO:0000256" key="1">
    <source>
        <dbReference type="ARBA" id="ARBA00001917"/>
    </source>
</evidence>
<dbReference type="GO" id="GO:0010181">
    <property type="term" value="F:FMN binding"/>
    <property type="evidence" value="ECO:0007669"/>
    <property type="project" value="InterPro"/>
</dbReference>
<keyword evidence="4" id="KW-0521">NADP</keyword>
<organism evidence="7 8">
    <name type="scientific">Proteus penneri</name>
    <dbReference type="NCBI Taxonomy" id="102862"/>
    <lineage>
        <taxon>Bacteria</taxon>
        <taxon>Pseudomonadati</taxon>
        <taxon>Pseudomonadota</taxon>
        <taxon>Gammaproteobacteria</taxon>
        <taxon>Enterobacterales</taxon>
        <taxon>Morganellaceae</taxon>
        <taxon>Proteus</taxon>
    </lineage>
</organism>
<keyword evidence="3" id="KW-0288">FMN</keyword>
<dbReference type="InterPro" id="IPR001155">
    <property type="entry name" value="OxRdtase_FMN_N"/>
</dbReference>
<dbReference type="RefSeq" id="WP_072063144.1">
    <property type="nucleotide sequence ID" value="NZ_CVRY01000002.1"/>
</dbReference>
<evidence type="ECO:0000313" key="7">
    <source>
        <dbReference type="EMBL" id="CRL60344.1"/>
    </source>
</evidence>
<evidence type="ECO:0000256" key="3">
    <source>
        <dbReference type="ARBA" id="ARBA00022643"/>
    </source>
</evidence>
<dbReference type="Proteomes" id="UP000183920">
    <property type="component" value="Unassembled WGS sequence"/>
</dbReference>
<name>A0A0G4Q3T8_9GAMM</name>
<keyword evidence="5" id="KW-0560">Oxidoreductase</keyword>
<dbReference type="Gene3D" id="3.20.20.70">
    <property type="entry name" value="Aldolase class I"/>
    <property type="match status" value="1"/>
</dbReference>
<evidence type="ECO:0000256" key="4">
    <source>
        <dbReference type="ARBA" id="ARBA00022857"/>
    </source>
</evidence>
<dbReference type="AlphaFoldDB" id="A0A0G4Q3T8"/>
<proteinExistence type="predicted"/>
<keyword evidence="2" id="KW-0285">Flavoprotein</keyword>
<feature type="domain" description="NADH:flavin oxidoreductase/NADH oxidase N-terminal" evidence="6">
    <location>
        <begin position="4"/>
        <end position="341"/>
    </location>
</feature>
<dbReference type="CDD" id="cd02932">
    <property type="entry name" value="OYE_YqiM_FMN"/>
    <property type="match status" value="1"/>
</dbReference>
<dbReference type="PANTHER" id="PTHR43303">
    <property type="entry name" value="NADPH DEHYDROGENASE C23G7.10C-RELATED"/>
    <property type="match status" value="1"/>
</dbReference>
<dbReference type="GO" id="GO:0050661">
    <property type="term" value="F:NADP binding"/>
    <property type="evidence" value="ECO:0007669"/>
    <property type="project" value="InterPro"/>
</dbReference>
<accession>A0A0G4Q3T8</accession>
<dbReference type="Pfam" id="PF00724">
    <property type="entry name" value="Oxidored_FMN"/>
    <property type="match status" value="1"/>
</dbReference>
<evidence type="ECO:0000313" key="8">
    <source>
        <dbReference type="Proteomes" id="UP000183920"/>
    </source>
</evidence>
<dbReference type="GO" id="GO:0003959">
    <property type="term" value="F:NADPH dehydrogenase activity"/>
    <property type="evidence" value="ECO:0007669"/>
    <property type="project" value="InterPro"/>
</dbReference>
<comment type="cofactor">
    <cofactor evidence="1">
        <name>FMN</name>
        <dbReference type="ChEBI" id="CHEBI:58210"/>
    </cofactor>
</comment>
<dbReference type="InterPro" id="IPR013785">
    <property type="entry name" value="Aldolase_TIM"/>
</dbReference>
<sequence>MSLLFSPKKLGPHQLDNRIIVAPMCQYSAQEGYPTAWHTIHYGQLALSGASLVIVEATAVEPRGRISYKDLGIWSDQHGNELKKLVDNIKQYSPAKMGIQIAHAGRKASTDLPWNGGASLALGSPNGWQKVAPSDIPFGKNHQPHALAIDEIEEIKQAFVDAARRAESAGFDVIEIHGAHGYLLHEFLSPLSNHRTDQYGGDFNNRSRLLVDIFVAVKNAVSDNVCVGIRISATDWVEGGWDLESAIALTQHLEELGCHYIHVSSGGLSEKQEIKLGPNYQVPFAQAIYNETQLPVITVGLITEPEQAEAILLTEQADFIALGRGILYDPRWPWHAAEKLKQTIKVAPQYLRCAPHGSKDFFK</sequence>
<dbReference type="PANTHER" id="PTHR43303:SF4">
    <property type="entry name" value="NADPH DEHYDROGENASE C23G7.10C-RELATED"/>
    <property type="match status" value="1"/>
</dbReference>
<evidence type="ECO:0000256" key="5">
    <source>
        <dbReference type="ARBA" id="ARBA00023002"/>
    </source>
</evidence>
<dbReference type="EMBL" id="CVRY01000002">
    <property type="protein sequence ID" value="CRL60344.1"/>
    <property type="molecule type" value="Genomic_DNA"/>
</dbReference>
<evidence type="ECO:0000259" key="6">
    <source>
        <dbReference type="Pfam" id="PF00724"/>
    </source>
</evidence>